<evidence type="ECO:0000256" key="8">
    <source>
        <dbReference type="ARBA" id="ARBA00022967"/>
    </source>
</evidence>
<dbReference type="PROSITE" id="PS00211">
    <property type="entry name" value="ABC_TRANSPORTER_1"/>
    <property type="match status" value="1"/>
</dbReference>
<evidence type="ECO:0000313" key="11">
    <source>
        <dbReference type="EMBL" id="CRH07091.1"/>
    </source>
</evidence>
<dbReference type="SUPFAM" id="SSF52540">
    <property type="entry name" value="P-loop containing nucleoside triphosphate hydrolases"/>
    <property type="match status" value="1"/>
</dbReference>
<dbReference type="AlphaFoldDB" id="A0A1S7LMM9"/>
<proteinExistence type="inferred from homology"/>
<comment type="similarity">
    <text evidence="2">Belongs to the ABC transporter superfamily.</text>
</comment>
<keyword evidence="6" id="KW-0547">Nucleotide-binding</keyword>
<evidence type="ECO:0000256" key="4">
    <source>
        <dbReference type="ARBA" id="ARBA00022458"/>
    </source>
</evidence>
<keyword evidence="8" id="KW-1278">Translocase</keyword>
<dbReference type="SMART" id="SM00382">
    <property type="entry name" value="AAA"/>
    <property type="match status" value="1"/>
</dbReference>
<reference evidence="11" key="1">
    <citation type="submission" date="2015-04" db="EMBL/GenBank/DDBJ databases">
        <authorList>
            <person name="Syromyatnikov M.Y."/>
            <person name="Popov V.N."/>
        </authorList>
    </citation>
    <scope>NUCLEOTIDE SEQUENCE</scope>
    <source>
        <strain evidence="11">MO-1</strain>
    </source>
</reference>
<dbReference type="Pfam" id="PF00005">
    <property type="entry name" value="ABC_tran"/>
    <property type="match status" value="1"/>
</dbReference>
<evidence type="ECO:0000256" key="3">
    <source>
        <dbReference type="ARBA" id="ARBA00022448"/>
    </source>
</evidence>
<gene>
    <name evidence="11" type="ORF">MAGMO_2945</name>
</gene>
<evidence type="ECO:0000256" key="9">
    <source>
        <dbReference type="ARBA" id="ARBA00023136"/>
    </source>
</evidence>
<dbReference type="GO" id="GO:0016887">
    <property type="term" value="F:ATP hydrolysis activity"/>
    <property type="evidence" value="ECO:0007669"/>
    <property type="project" value="InterPro"/>
</dbReference>
<evidence type="ECO:0000256" key="7">
    <source>
        <dbReference type="ARBA" id="ARBA00022840"/>
    </source>
</evidence>
<dbReference type="InterPro" id="IPR003593">
    <property type="entry name" value="AAA+_ATPase"/>
</dbReference>
<keyword evidence="9" id="KW-0472">Membrane</keyword>
<dbReference type="GO" id="GO:0005524">
    <property type="term" value="F:ATP binding"/>
    <property type="evidence" value="ECO:0007669"/>
    <property type="project" value="UniProtKB-KW"/>
</dbReference>
<dbReference type="PROSITE" id="PS50893">
    <property type="entry name" value="ABC_TRANSPORTER_2"/>
    <property type="match status" value="1"/>
</dbReference>
<dbReference type="InterPro" id="IPR017871">
    <property type="entry name" value="ABC_transporter-like_CS"/>
</dbReference>
<evidence type="ECO:0000256" key="1">
    <source>
        <dbReference type="ARBA" id="ARBA00004236"/>
    </source>
</evidence>
<organism evidence="11">
    <name type="scientific">Magnetococcus massalia (strain MO-1)</name>
    <dbReference type="NCBI Taxonomy" id="451514"/>
    <lineage>
        <taxon>Bacteria</taxon>
        <taxon>Pseudomonadati</taxon>
        <taxon>Pseudomonadota</taxon>
        <taxon>Magnetococcia</taxon>
        <taxon>Magnetococcales</taxon>
        <taxon>Magnetococcaceae</taxon>
        <taxon>Magnetococcus</taxon>
    </lineage>
</organism>
<dbReference type="InterPro" id="IPR003439">
    <property type="entry name" value="ABC_transporter-like_ATP-bd"/>
</dbReference>
<dbReference type="InterPro" id="IPR050763">
    <property type="entry name" value="ABC_transporter_ATP-binding"/>
</dbReference>
<evidence type="ECO:0000256" key="5">
    <source>
        <dbReference type="ARBA" id="ARBA00022475"/>
    </source>
</evidence>
<dbReference type="PANTHER" id="PTHR42711">
    <property type="entry name" value="ABC TRANSPORTER ATP-BINDING PROTEIN"/>
    <property type="match status" value="1"/>
</dbReference>
<evidence type="ECO:0000256" key="2">
    <source>
        <dbReference type="ARBA" id="ARBA00005417"/>
    </source>
</evidence>
<keyword evidence="3" id="KW-0813">Transport</keyword>
<protein>
    <submittedName>
        <fullName evidence="11">ABC transporter, ATP-binding protein (NodI)</fullName>
    </submittedName>
</protein>
<dbReference type="EMBL" id="LO017727">
    <property type="protein sequence ID" value="CRH07091.1"/>
    <property type="molecule type" value="Genomic_DNA"/>
</dbReference>
<dbReference type="GO" id="GO:0005886">
    <property type="term" value="C:plasma membrane"/>
    <property type="evidence" value="ECO:0007669"/>
    <property type="project" value="UniProtKB-SubCell"/>
</dbReference>
<keyword evidence="7 11" id="KW-0067">ATP-binding</keyword>
<evidence type="ECO:0000259" key="10">
    <source>
        <dbReference type="PROSITE" id="PS50893"/>
    </source>
</evidence>
<sequence length="307" mass="34149">MDSIISAQGVCKRYGGKPVVNHIDFAVPTGSCFGILGPNGAGKSTTLRMLTGLTPVDEGTLLVFDQPMSPECRTVQDRLGVVAQEDNLDEDLSVWENILVHGRYFGLADEQIKPRISKLLTFAKLEDRADAAVRTLSGGMKRRLVIARSLVAEPELVVLDEPTTGLDPQARHLIWQRLRQLKEQGITLLLTTHYMEEAAQLCDRLLVLDSGDILDQGTPQELISRHVEPEVIEIRAESSLNGTLLDPAEFPNLKARLEKIGDTLFCYTEHAAEIMQILAHRHDLTMLVRPANLEDVFLKLTGRELRD</sequence>
<name>A0A1S7LMM9_MAGMO</name>
<keyword evidence="5" id="KW-1003">Cell membrane</keyword>
<comment type="subcellular location">
    <subcellularLocation>
        <location evidence="1">Cell membrane</location>
    </subcellularLocation>
</comment>
<dbReference type="FunFam" id="3.40.50.300:FF:000589">
    <property type="entry name" value="ABC transporter, ATP-binding subunit"/>
    <property type="match status" value="1"/>
</dbReference>
<accession>A0A1S7LMM9</accession>
<dbReference type="Gene3D" id="3.40.50.300">
    <property type="entry name" value="P-loop containing nucleotide triphosphate hydrolases"/>
    <property type="match status" value="1"/>
</dbReference>
<dbReference type="InterPro" id="IPR027417">
    <property type="entry name" value="P-loop_NTPase"/>
</dbReference>
<dbReference type="PANTHER" id="PTHR42711:SF5">
    <property type="entry name" value="ABC TRANSPORTER ATP-BINDING PROTEIN NATA"/>
    <property type="match status" value="1"/>
</dbReference>
<evidence type="ECO:0000256" key="6">
    <source>
        <dbReference type="ARBA" id="ARBA00022741"/>
    </source>
</evidence>
<keyword evidence="4" id="KW-0536">Nodulation</keyword>
<feature type="domain" description="ABC transporter" evidence="10">
    <location>
        <begin position="5"/>
        <end position="235"/>
    </location>
</feature>